<evidence type="ECO:0000256" key="5">
    <source>
        <dbReference type="SAM" id="MobiDB-lite"/>
    </source>
</evidence>
<proteinExistence type="predicted"/>
<dbReference type="InterPro" id="IPR000306">
    <property type="entry name" value="Znf_FYVE"/>
</dbReference>
<comment type="caution">
    <text evidence="7">The sequence shown here is derived from an EMBL/GenBank/DDBJ whole genome shotgun (WGS) entry which is preliminary data.</text>
</comment>
<sequence length="557" mass="60442">MAGTERPLPPMDPPRPGGGGDSPARWDDDRVEGLAGLHIFDQEADESPAKNGMANDHDASCTPIANRCITDTTETSVETEQGKCFYDEPLHEHTGIWVPVSVPPMTAQDREDWHKGFGCNGGYFPEEEFSWELGEENKEMTMWDVFADMVVAAKSKVVSAATYDFGRHGMSVVSNFFLQEAWKDMAQTLADANAGVANELLETEPTKWLPDSAANACMLCGVRFHPLMCSRHHCRFCGGVFCNGCTTGRSLMPPKFMTSEPQRVCDVCGVRLESIQPQLMNEISRASQLPTRDVTDLSTLRSWLNFPWAHTMEYEIYKAANSLRSYCKVCIFPVFSITLHAELPIVHCSEPVWSTVIKTFFHVLQVGRLKPEKAIPDAILRQAKGLAIVTVVKVGMMVTYKLGTGLVVARRADGSWSPPSAISTCGVGYGAQAGGEIADFIIVLRNTDAIRTFSGKAHLSVGAGVSASAGHIGRVAEADFRAGDGGYAACYTYSCSKGAFVGCAFNGSIVSTRDTENARFYGGPVKASDILLGSMARPPAASPLYKALSELMDRVGK</sequence>
<keyword evidence="1" id="KW-0479">Metal-binding</keyword>
<dbReference type="EMBL" id="JACEFO010003289">
    <property type="protein sequence ID" value="KAF8642532.1"/>
    <property type="molecule type" value="Genomic_DNA"/>
</dbReference>
<dbReference type="InterPro" id="IPR011011">
    <property type="entry name" value="Znf_FYVE_PHD"/>
</dbReference>
<dbReference type="AlphaFoldDB" id="A0A834ZZW7"/>
<feature type="domain" description="FYVE-type" evidence="6">
    <location>
        <begin position="211"/>
        <end position="273"/>
    </location>
</feature>
<dbReference type="CDD" id="cd11526">
    <property type="entry name" value="SYLF_FYVE"/>
    <property type="match status" value="1"/>
</dbReference>
<dbReference type="Pfam" id="PF04366">
    <property type="entry name" value="Ysc84"/>
    <property type="match status" value="1"/>
</dbReference>
<accession>A0A834ZZW7</accession>
<dbReference type="Proteomes" id="UP000636709">
    <property type="component" value="Unassembled WGS sequence"/>
</dbReference>
<dbReference type="PANTHER" id="PTHR15629">
    <property type="entry name" value="SH3YL1 PROTEIN"/>
    <property type="match status" value="1"/>
</dbReference>
<dbReference type="InterPro" id="IPR013083">
    <property type="entry name" value="Znf_RING/FYVE/PHD"/>
</dbReference>
<evidence type="ECO:0000259" key="6">
    <source>
        <dbReference type="PROSITE" id="PS50178"/>
    </source>
</evidence>
<evidence type="ECO:0000256" key="2">
    <source>
        <dbReference type="ARBA" id="ARBA00022771"/>
    </source>
</evidence>
<organism evidence="7 8">
    <name type="scientific">Digitaria exilis</name>
    <dbReference type="NCBI Taxonomy" id="1010633"/>
    <lineage>
        <taxon>Eukaryota</taxon>
        <taxon>Viridiplantae</taxon>
        <taxon>Streptophyta</taxon>
        <taxon>Embryophyta</taxon>
        <taxon>Tracheophyta</taxon>
        <taxon>Spermatophyta</taxon>
        <taxon>Magnoliopsida</taxon>
        <taxon>Liliopsida</taxon>
        <taxon>Poales</taxon>
        <taxon>Poaceae</taxon>
        <taxon>PACMAD clade</taxon>
        <taxon>Panicoideae</taxon>
        <taxon>Panicodae</taxon>
        <taxon>Paniceae</taxon>
        <taxon>Anthephorinae</taxon>
        <taxon>Digitaria</taxon>
    </lineage>
</organism>
<dbReference type="Gene3D" id="3.30.40.10">
    <property type="entry name" value="Zinc/RING finger domain, C3HC4 (zinc finger)"/>
    <property type="match status" value="1"/>
</dbReference>
<evidence type="ECO:0000256" key="1">
    <source>
        <dbReference type="ARBA" id="ARBA00022723"/>
    </source>
</evidence>
<dbReference type="GO" id="GO:0008270">
    <property type="term" value="F:zinc ion binding"/>
    <property type="evidence" value="ECO:0007669"/>
    <property type="project" value="UniProtKB-KW"/>
</dbReference>
<evidence type="ECO:0000313" key="8">
    <source>
        <dbReference type="Proteomes" id="UP000636709"/>
    </source>
</evidence>
<dbReference type="SMART" id="SM00064">
    <property type="entry name" value="FYVE"/>
    <property type="match status" value="1"/>
</dbReference>
<feature type="compositionally biased region" description="Pro residues" evidence="5">
    <location>
        <begin position="7"/>
        <end position="16"/>
    </location>
</feature>
<dbReference type="InterPro" id="IPR051702">
    <property type="entry name" value="SH3_domain_YSC84-like"/>
</dbReference>
<gene>
    <name evidence="7" type="ORF">HU200_067208</name>
</gene>
<dbReference type="GO" id="GO:0035091">
    <property type="term" value="F:phosphatidylinositol binding"/>
    <property type="evidence" value="ECO:0007669"/>
    <property type="project" value="TreeGrafter"/>
</dbReference>
<name>A0A834ZZW7_9POAL</name>
<evidence type="ECO:0000256" key="4">
    <source>
        <dbReference type="PROSITE-ProRule" id="PRU00091"/>
    </source>
</evidence>
<dbReference type="FunFam" id="3.30.40.10:FF:000151">
    <property type="entry name" value="Zinc finger family protein"/>
    <property type="match status" value="1"/>
</dbReference>
<reference evidence="7" key="1">
    <citation type="submission" date="2020-07" db="EMBL/GenBank/DDBJ databases">
        <title>Genome sequence and genetic diversity analysis of an under-domesticated orphan crop, white fonio (Digitaria exilis).</title>
        <authorList>
            <person name="Bennetzen J.L."/>
            <person name="Chen S."/>
            <person name="Ma X."/>
            <person name="Wang X."/>
            <person name="Yssel A.E.J."/>
            <person name="Chaluvadi S.R."/>
            <person name="Johnson M."/>
            <person name="Gangashetty P."/>
            <person name="Hamidou F."/>
            <person name="Sanogo M.D."/>
            <person name="Zwaenepoel A."/>
            <person name="Wallace J."/>
            <person name="Van De Peer Y."/>
            <person name="Van Deynze A."/>
        </authorList>
    </citation>
    <scope>NUCLEOTIDE SEQUENCE</scope>
    <source>
        <tissue evidence="7">Leaves</tissue>
    </source>
</reference>
<keyword evidence="8" id="KW-1185">Reference proteome</keyword>
<dbReference type="PANTHER" id="PTHR15629:SF43">
    <property type="entry name" value="RING_FYVE_PHD-TYPE ZINC FINGER FAMILY PROTEIN"/>
    <property type="match status" value="1"/>
</dbReference>
<keyword evidence="2 4" id="KW-0863">Zinc-finger</keyword>
<dbReference type="Pfam" id="PF01363">
    <property type="entry name" value="FYVE"/>
    <property type="match status" value="1"/>
</dbReference>
<dbReference type="InterPro" id="IPR007461">
    <property type="entry name" value="Ysc84_actin-binding"/>
</dbReference>
<dbReference type="OrthoDB" id="443981at2759"/>
<dbReference type="PROSITE" id="PS50178">
    <property type="entry name" value="ZF_FYVE"/>
    <property type="match status" value="1"/>
</dbReference>
<keyword evidence="3" id="KW-0862">Zinc</keyword>
<feature type="region of interest" description="Disordered" evidence="5">
    <location>
        <begin position="1"/>
        <end position="32"/>
    </location>
</feature>
<dbReference type="SUPFAM" id="SSF57903">
    <property type="entry name" value="FYVE/PHD zinc finger"/>
    <property type="match status" value="1"/>
</dbReference>
<evidence type="ECO:0000256" key="3">
    <source>
        <dbReference type="ARBA" id="ARBA00022833"/>
    </source>
</evidence>
<evidence type="ECO:0000313" key="7">
    <source>
        <dbReference type="EMBL" id="KAF8642532.1"/>
    </source>
</evidence>
<dbReference type="InterPro" id="IPR017455">
    <property type="entry name" value="Znf_FYVE-rel"/>
</dbReference>
<protein>
    <recommendedName>
        <fullName evidence="6">FYVE-type domain-containing protein</fullName>
    </recommendedName>
</protein>